<sequence length="317" mass="33865">MTLQRGPLRWTRRRARAARSPQLFVLGAAVCFTALGWTYWLFVRTTTGQFADESAWAEADTAAPDGALPFLRFLDNLPLISVVIAAGTLLFVTLVRRRWAAALLALGVVAGANLTTQVLKNMVLDRPDRGVPTLDFNSLPSGHTTMAASAVAAVFLVSSPRWRPLVAAGGGTYSVLAGAATFVNLWHRPADVIAALLVVGAWTLLGGLLVMRTGNEWNVWPGFGRHWASSRWWLALCWVAGLAGLVCSALLYVLVQQIGPAPVPGTARVPLFFWAGLASIVGTGFTLAGAAGWLFTSQARITGDRPHPNQAAARPCT</sequence>
<dbReference type="SUPFAM" id="SSF48317">
    <property type="entry name" value="Acid phosphatase/Vanadium-dependent haloperoxidase"/>
    <property type="match status" value="1"/>
</dbReference>
<dbReference type="AlphaFoldDB" id="A0A4R5TWJ5"/>
<dbReference type="InterPro" id="IPR036938">
    <property type="entry name" value="PAP2/HPO_sf"/>
</dbReference>
<dbReference type="Pfam" id="PF01569">
    <property type="entry name" value="PAP2"/>
    <property type="match status" value="1"/>
</dbReference>
<keyword evidence="4" id="KW-1185">Reference proteome</keyword>
<gene>
    <name evidence="3" type="ORF">E2F48_09735</name>
</gene>
<organism evidence="3 4">
    <name type="scientific">Arthrobacter crusticola</name>
    <dbReference type="NCBI Taxonomy" id="2547960"/>
    <lineage>
        <taxon>Bacteria</taxon>
        <taxon>Bacillati</taxon>
        <taxon>Actinomycetota</taxon>
        <taxon>Actinomycetes</taxon>
        <taxon>Micrococcales</taxon>
        <taxon>Micrococcaceae</taxon>
        <taxon>Arthrobacter</taxon>
    </lineage>
</organism>
<feature type="transmembrane region" description="Helical" evidence="1">
    <location>
        <begin position="165"/>
        <end position="186"/>
    </location>
</feature>
<keyword evidence="1" id="KW-1133">Transmembrane helix</keyword>
<dbReference type="RefSeq" id="WP_133403783.1">
    <property type="nucleotide sequence ID" value="NZ_SMTK01000003.1"/>
</dbReference>
<keyword evidence="1" id="KW-0812">Transmembrane</keyword>
<protein>
    <submittedName>
        <fullName evidence="3">Phosphatase PAP2 family protein</fullName>
    </submittedName>
</protein>
<name>A0A4R5TWJ5_9MICC</name>
<reference evidence="3 4" key="1">
    <citation type="submission" date="2019-03" db="EMBL/GenBank/DDBJ databases">
        <title>Arthrobacter sp. nov., an bacterium isolated from biocrust in Mu Us Desert.</title>
        <authorList>
            <person name="Lixiong L."/>
        </authorList>
    </citation>
    <scope>NUCLEOTIDE SEQUENCE [LARGE SCALE GENOMIC DNA]</scope>
    <source>
        <strain evidence="3 4">SLN-3</strain>
    </source>
</reference>
<proteinExistence type="predicted"/>
<feature type="transmembrane region" description="Helical" evidence="1">
    <location>
        <begin position="102"/>
        <end position="119"/>
    </location>
</feature>
<evidence type="ECO:0000313" key="4">
    <source>
        <dbReference type="Proteomes" id="UP000295411"/>
    </source>
</evidence>
<comment type="caution">
    <text evidence="3">The sequence shown here is derived from an EMBL/GenBank/DDBJ whole genome shotgun (WGS) entry which is preliminary data.</text>
</comment>
<dbReference type="EMBL" id="SMTK01000003">
    <property type="protein sequence ID" value="TDK25521.1"/>
    <property type="molecule type" value="Genomic_DNA"/>
</dbReference>
<dbReference type="InterPro" id="IPR000326">
    <property type="entry name" value="PAP2/HPO"/>
</dbReference>
<feature type="transmembrane region" description="Helical" evidence="1">
    <location>
        <begin position="192"/>
        <end position="211"/>
    </location>
</feature>
<feature type="transmembrane region" description="Helical" evidence="1">
    <location>
        <begin position="77"/>
        <end position="95"/>
    </location>
</feature>
<accession>A0A4R5TWJ5</accession>
<dbReference type="Gene3D" id="1.20.144.10">
    <property type="entry name" value="Phosphatidic acid phosphatase type 2/haloperoxidase"/>
    <property type="match status" value="1"/>
</dbReference>
<feature type="transmembrane region" description="Helical" evidence="1">
    <location>
        <begin position="21"/>
        <end position="42"/>
    </location>
</feature>
<feature type="transmembrane region" description="Helical" evidence="1">
    <location>
        <begin position="271"/>
        <end position="295"/>
    </location>
</feature>
<feature type="transmembrane region" description="Helical" evidence="1">
    <location>
        <begin position="139"/>
        <end position="158"/>
    </location>
</feature>
<evidence type="ECO:0000256" key="1">
    <source>
        <dbReference type="SAM" id="Phobius"/>
    </source>
</evidence>
<evidence type="ECO:0000313" key="3">
    <source>
        <dbReference type="EMBL" id="TDK25521.1"/>
    </source>
</evidence>
<keyword evidence="1" id="KW-0472">Membrane</keyword>
<feature type="domain" description="Phosphatidic acid phosphatase type 2/haloperoxidase" evidence="2">
    <location>
        <begin position="105"/>
        <end position="205"/>
    </location>
</feature>
<dbReference type="Proteomes" id="UP000295411">
    <property type="component" value="Unassembled WGS sequence"/>
</dbReference>
<dbReference type="OrthoDB" id="3240395at2"/>
<evidence type="ECO:0000259" key="2">
    <source>
        <dbReference type="Pfam" id="PF01569"/>
    </source>
</evidence>
<feature type="transmembrane region" description="Helical" evidence="1">
    <location>
        <begin position="232"/>
        <end position="255"/>
    </location>
</feature>